<organism evidence="2 3">
    <name type="scientific">Ladona fulva</name>
    <name type="common">Scarce chaser dragonfly</name>
    <name type="synonym">Libellula fulva</name>
    <dbReference type="NCBI Taxonomy" id="123851"/>
    <lineage>
        <taxon>Eukaryota</taxon>
        <taxon>Metazoa</taxon>
        <taxon>Ecdysozoa</taxon>
        <taxon>Arthropoda</taxon>
        <taxon>Hexapoda</taxon>
        <taxon>Insecta</taxon>
        <taxon>Pterygota</taxon>
        <taxon>Palaeoptera</taxon>
        <taxon>Odonata</taxon>
        <taxon>Epiprocta</taxon>
        <taxon>Anisoptera</taxon>
        <taxon>Libelluloidea</taxon>
        <taxon>Libellulidae</taxon>
        <taxon>Ladona</taxon>
    </lineage>
</organism>
<keyword evidence="3" id="KW-1185">Reference proteome</keyword>
<reference evidence="2" key="1">
    <citation type="submission" date="2013-04" db="EMBL/GenBank/DDBJ databases">
        <authorList>
            <person name="Qu J."/>
            <person name="Murali S.C."/>
            <person name="Bandaranaike D."/>
            <person name="Bellair M."/>
            <person name="Blankenburg K."/>
            <person name="Chao H."/>
            <person name="Dinh H."/>
            <person name="Doddapaneni H."/>
            <person name="Downs B."/>
            <person name="Dugan-Rocha S."/>
            <person name="Elkadiri S."/>
            <person name="Gnanaolivu R.D."/>
            <person name="Hernandez B."/>
            <person name="Javaid M."/>
            <person name="Jayaseelan J.C."/>
            <person name="Lee S."/>
            <person name="Li M."/>
            <person name="Ming W."/>
            <person name="Munidasa M."/>
            <person name="Muniz J."/>
            <person name="Nguyen L."/>
            <person name="Ongeri F."/>
            <person name="Osuji N."/>
            <person name="Pu L.-L."/>
            <person name="Puazo M."/>
            <person name="Qu C."/>
            <person name="Quiroz J."/>
            <person name="Raj R."/>
            <person name="Weissenberger G."/>
            <person name="Xin Y."/>
            <person name="Zou X."/>
            <person name="Han Y."/>
            <person name="Richards S."/>
            <person name="Worley K."/>
            <person name="Muzny D."/>
            <person name="Gibbs R."/>
        </authorList>
    </citation>
    <scope>NUCLEOTIDE SEQUENCE</scope>
    <source>
        <strain evidence="2">Sampled in the wild</strain>
    </source>
</reference>
<sequence length="481" mass="54361">AREILPSLCTSRLPGEVRRKIEAIFHGLHDFKCKGDDVPGNVEKSEGHLGCRALKDSATGDEVKCISDNLCEINKSLSFLSDNYDGLMNLYSNFSDKVGELQEVIQKLTVELKEKDKRIDILEQKVNTLEQQFLEKDIEIFGIEISNKTHDEVKDAVIKLGSEISVVNNDANILGIVLTEINLQLNEADLYKIEGGGILMFIREDIPITVQRNNLVCCEVLDAELVVHCKTVRLLAIYRPPQYSKSLFIEVLEKDEIRNGVLTQTCIDHVFYNGDPDGIEGLLKLFKEARNGKETWNIINQLRGQPSNTKNNAWLTHLLSKTGNAKQLCNNFVVHLTEGKGFDDIRTTDVKNNQILVPVITALIRNSISEGSVPRMLKIGLVKHIHKEGSFSDLNNYRPISILPVLTKILENHQYGFQENKGTKDALEKFTDVVNTALDKKHYVLVTFFDFAKAFDTVNYSILLDDLYELGVRGITLQWFK</sequence>
<keyword evidence="1" id="KW-0175">Coiled coil</keyword>
<feature type="non-terminal residue" evidence="2">
    <location>
        <position position="481"/>
    </location>
</feature>
<dbReference type="SUPFAM" id="SSF56672">
    <property type="entry name" value="DNA/RNA polymerases"/>
    <property type="match status" value="1"/>
</dbReference>
<proteinExistence type="predicted"/>
<dbReference type="PANTHER" id="PTHR33332">
    <property type="entry name" value="REVERSE TRANSCRIPTASE DOMAIN-CONTAINING PROTEIN"/>
    <property type="match status" value="1"/>
</dbReference>
<comment type="caution">
    <text evidence="2">The sequence shown here is derived from an EMBL/GenBank/DDBJ whole genome shotgun (WGS) entry which is preliminary data.</text>
</comment>
<accession>A0A8K0KRC9</accession>
<feature type="coiled-coil region" evidence="1">
    <location>
        <begin position="98"/>
        <end position="139"/>
    </location>
</feature>
<dbReference type="GO" id="GO:0071897">
    <property type="term" value="P:DNA biosynthetic process"/>
    <property type="evidence" value="ECO:0007669"/>
    <property type="project" value="UniProtKB-ARBA"/>
</dbReference>
<evidence type="ECO:0000313" key="2">
    <source>
        <dbReference type="EMBL" id="KAG8239605.1"/>
    </source>
</evidence>
<gene>
    <name evidence="2" type="ORF">J437_LFUL019279</name>
</gene>
<dbReference type="Proteomes" id="UP000792457">
    <property type="component" value="Unassembled WGS sequence"/>
</dbReference>
<dbReference type="InterPro" id="IPR043502">
    <property type="entry name" value="DNA/RNA_pol_sf"/>
</dbReference>
<dbReference type="AlphaFoldDB" id="A0A8K0KRC9"/>
<name>A0A8K0KRC9_LADFU</name>
<dbReference type="OrthoDB" id="414730at2759"/>
<reference evidence="2" key="2">
    <citation type="submission" date="2017-10" db="EMBL/GenBank/DDBJ databases">
        <title>Ladona fulva Genome sequencing and assembly.</title>
        <authorList>
            <person name="Murali S."/>
            <person name="Richards S."/>
            <person name="Bandaranaike D."/>
            <person name="Bellair M."/>
            <person name="Blankenburg K."/>
            <person name="Chao H."/>
            <person name="Dinh H."/>
            <person name="Doddapaneni H."/>
            <person name="Dugan-Rocha S."/>
            <person name="Elkadiri S."/>
            <person name="Gnanaolivu R."/>
            <person name="Hernandez B."/>
            <person name="Skinner E."/>
            <person name="Javaid M."/>
            <person name="Lee S."/>
            <person name="Li M."/>
            <person name="Ming W."/>
            <person name="Munidasa M."/>
            <person name="Muniz J."/>
            <person name="Nguyen L."/>
            <person name="Hughes D."/>
            <person name="Osuji N."/>
            <person name="Pu L.-L."/>
            <person name="Puazo M."/>
            <person name="Qu C."/>
            <person name="Quiroz J."/>
            <person name="Raj R."/>
            <person name="Weissenberger G."/>
            <person name="Xin Y."/>
            <person name="Zou X."/>
            <person name="Han Y."/>
            <person name="Worley K."/>
            <person name="Muzny D."/>
            <person name="Gibbs R."/>
        </authorList>
    </citation>
    <scope>NUCLEOTIDE SEQUENCE</scope>
    <source>
        <strain evidence="2">Sampled in the wild</strain>
    </source>
</reference>
<evidence type="ECO:0000313" key="3">
    <source>
        <dbReference type="Proteomes" id="UP000792457"/>
    </source>
</evidence>
<evidence type="ECO:0000256" key="1">
    <source>
        <dbReference type="SAM" id="Coils"/>
    </source>
</evidence>
<feature type="non-terminal residue" evidence="2">
    <location>
        <position position="1"/>
    </location>
</feature>
<evidence type="ECO:0008006" key="4">
    <source>
        <dbReference type="Google" id="ProtNLM"/>
    </source>
</evidence>
<dbReference type="EMBL" id="KZ309738">
    <property type="protein sequence ID" value="KAG8239605.1"/>
    <property type="molecule type" value="Genomic_DNA"/>
</dbReference>
<protein>
    <recommendedName>
        <fullName evidence="4">Reverse transcriptase domain-containing protein</fullName>
    </recommendedName>
</protein>